<dbReference type="GO" id="GO:0070403">
    <property type="term" value="F:NAD+ binding"/>
    <property type="evidence" value="ECO:0007669"/>
    <property type="project" value="InterPro"/>
</dbReference>
<dbReference type="Gene3D" id="1.10.3660.10">
    <property type="entry name" value="6-phosphogluconate dehydrogenase C-terminal like domain"/>
    <property type="match status" value="1"/>
</dbReference>
<evidence type="ECO:0000259" key="4">
    <source>
        <dbReference type="PROSITE" id="PS51176"/>
    </source>
</evidence>
<organism evidence="5">
    <name type="scientific">Caldilineaceae bacterium SB0664_bin_27</name>
    <dbReference type="NCBI Taxonomy" id="2605260"/>
    <lineage>
        <taxon>Bacteria</taxon>
        <taxon>Bacillati</taxon>
        <taxon>Chloroflexota</taxon>
        <taxon>Caldilineae</taxon>
        <taxon>Caldilineales</taxon>
        <taxon>Caldilineaceae</taxon>
    </lineage>
</organism>
<protein>
    <submittedName>
        <fullName evidence="5">Prephenate dehydrogenase/arogenate dehydrogenase family protein</fullName>
    </submittedName>
</protein>
<dbReference type="AlphaFoldDB" id="A0A6B0YPE2"/>
<feature type="compositionally biased region" description="Basic and acidic residues" evidence="3">
    <location>
        <begin position="322"/>
        <end position="337"/>
    </location>
</feature>
<dbReference type="GO" id="GO:0004665">
    <property type="term" value="F:prephenate dehydrogenase (NADP+) activity"/>
    <property type="evidence" value="ECO:0007669"/>
    <property type="project" value="InterPro"/>
</dbReference>
<dbReference type="Pfam" id="PF02153">
    <property type="entry name" value="PDH_N"/>
    <property type="match status" value="1"/>
</dbReference>
<dbReference type="GO" id="GO:0006571">
    <property type="term" value="P:tyrosine biosynthetic process"/>
    <property type="evidence" value="ECO:0007669"/>
    <property type="project" value="InterPro"/>
</dbReference>
<name>A0A6B0YPE2_9CHLR</name>
<gene>
    <name evidence="5" type="ORF">F4Y42_03205</name>
</gene>
<dbReference type="InterPro" id="IPR046826">
    <property type="entry name" value="PDH_N"/>
</dbReference>
<proteinExistence type="inferred from homology"/>
<feature type="region of interest" description="Disordered" evidence="3">
    <location>
        <begin position="316"/>
        <end position="337"/>
    </location>
</feature>
<dbReference type="InterPro" id="IPR050812">
    <property type="entry name" value="Preph/Arog_dehydrog"/>
</dbReference>
<comment type="similarity">
    <text evidence="1">Belongs to the prephenate/arogenate dehydrogenase family.</text>
</comment>
<dbReference type="Pfam" id="PF20463">
    <property type="entry name" value="PDH_C"/>
    <property type="match status" value="1"/>
</dbReference>
<dbReference type="EMBL" id="VXRG01000033">
    <property type="protein sequence ID" value="MXY92437.1"/>
    <property type="molecule type" value="Genomic_DNA"/>
</dbReference>
<sequence length="337" mass="36715">MAETAARITIVGMDLIGTSIGLSLRENAGNYQVIGHDREPSRMNEAKQLGALDSTTWNLHSACDNASLVIATEPLSELQEFLQHIREDVAEGAVILGIGAVMQPALEIASDNLPEGIHFVAGRPVYVDVSSVPEPRSDLFKDSTFCIGAATQTESSALELVSNLLARLGAKPLYIDPLEHDGIVAAVDQLPELLAAVLFQGAFDAPGWNESQKLAGRRFALSTALDATPAELAASLFANRDTILQRMNLFSGLLETWREHLSAEDAKPLEEALDGLVEGRAKWERDAKLRDWDRLTEPTSREDYGNSLGQMFFGSLLRGRAGRRDPGRSDKDPRAKR</sequence>
<comment type="caution">
    <text evidence="5">The sequence shown here is derived from an EMBL/GenBank/DDBJ whole genome shotgun (WGS) entry which is preliminary data.</text>
</comment>
<dbReference type="PROSITE" id="PS51176">
    <property type="entry name" value="PDH_ADH"/>
    <property type="match status" value="1"/>
</dbReference>
<keyword evidence="2" id="KW-0560">Oxidoreductase</keyword>
<evidence type="ECO:0000256" key="3">
    <source>
        <dbReference type="SAM" id="MobiDB-lite"/>
    </source>
</evidence>
<dbReference type="Gene3D" id="3.40.50.720">
    <property type="entry name" value="NAD(P)-binding Rossmann-like Domain"/>
    <property type="match status" value="1"/>
</dbReference>
<reference evidence="5" key="1">
    <citation type="submission" date="2019-09" db="EMBL/GenBank/DDBJ databases">
        <title>Characterisation of the sponge microbiome using genome-centric metagenomics.</title>
        <authorList>
            <person name="Engelberts J.P."/>
            <person name="Robbins S.J."/>
            <person name="De Goeij J.M."/>
            <person name="Aranda M."/>
            <person name="Bell S.C."/>
            <person name="Webster N.S."/>
        </authorList>
    </citation>
    <scope>NUCLEOTIDE SEQUENCE</scope>
    <source>
        <strain evidence="5">SB0664_bin_27</strain>
    </source>
</reference>
<dbReference type="PANTHER" id="PTHR21363:SF0">
    <property type="entry name" value="PREPHENATE DEHYDROGENASE [NADP(+)]"/>
    <property type="match status" value="1"/>
</dbReference>
<dbReference type="InterPro" id="IPR036291">
    <property type="entry name" value="NAD(P)-bd_dom_sf"/>
</dbReference>
<dbReference type="SUPFAM" id="SSF51735">
    <property type="entry name" value="NAD(P)-binding Rossmann-fold domains"/>
    <property type="match status" value="1"/>
</dbReference>
<dbReference type="InterPro" id="IPR046825">
    <property type="entry name" value="PDH_C"/>
</dbReference>
<dbReference type="GO" id="GO:0008977">
    <property type="term" value="F:prephenate dehydrogenase (NAD+) activity"/>
    <property type="evidence" value="ECO:0007669"/>
    <property type="project" value="InterPro"/>
</dbReference>
<dbReference type="PANTHER" id="PTHR21363">
    <property type="entry name" value="PREPHENATE DEHYDROGENASE"/>
    <property type="match status" value="1"/>
</dbReference>
<feature type="domain" description="Prephenate/arogenate dehydrogenase" evidence="4">
    <location>
        <begin position="6"/>
        <end position="291"/>
    </location>
</feature>
<dbReference type="SUPFAM" id="SSF48179">
    <property type="entry name" value="6-phosphogluconate dehydrogenase C-terminal domain-like"/>
    <property type="match status" value="1"/>
</dbReference>
<dbReference type="InterPro" id="IPR003099">
    <property type="entry name" value="Prephen_DH"/>
</dbReference>
<evidence type="ECO:0000256" key="1">
    <source>
        <dbReference type="ARBA" id="ARBA00007964"/>
    </source>
</evidence>
<evidence type="ECO:0000256" key="2">
    <source>
        <dbReference type="ARBA" id="ARBA00023002"/>
    </source>
</evidence>
<evidence type="ECO:0000313" key="5">
    <source>
        <dbReference type="EMBL" id="MXY92437.1"/>
    </source>
</evidence>
<dbReference type="InterPro" id="IPR008927">
    <property type="entry name" value="6-PGluconate_DH-like_C_sf"/>
</dbReference>
<accession>A0A6B0YPE2</accession>